<reference evidence="1" key="1">
    <citation type="submission" date="2022-10" db="EMBL/GenBank/DDBJ databases">
        <title>Culturing micro-colonial fungi from biological soil crusts in the Mojave desert and describing Neophaeococcomyces mojavensis, and introducing the new genera and species Taxawa tesnikishii.</title>
        <authorList>
            <person name="Kurbessoian T."/>
            <person name="Stajich J.E."/>
        </authorList>
    </citation>
    <scope>NUCLEOTIDE SEQUENCE</scope>
    <source>
        <strain evidence="1">TK_35</strain>
    </source>
</reference>
<dbReference type="PANTHER" id="PTHR13593:SF143">
    <property type="entry name" value="PHOSPHATIDYLINOSITOL-SPECIFIC PHOSPHOLIPASE C X DOMAIN-CONTAINING PROTEIN"/>
    <property type="match status" value="1"/>
</dbReference>
<dbReference type="GO" id="GO:0006629">
    <property type="term" value="P:lipid metabolic process"/>
    <property type="evidence" value="ECO:0007669"/>
    <property type="project" value="InterPro"/>
</dbReference>
<dbReference type="Proteomes" id="UP001172681">
    <property type="component" value="Unassembled WGS sequence"/>
</dbReference>
<comment type="caution">
    <text evidence="1">The sequence shown here is derived from an EMBL/GenBank/DDBJ whole genome shotgun (WGS) entry which is preliminary data.</text>
</comment>
<accession>A0AA38Y628</accession>
<proteinExistence type="predicted"/>
<organism evidence="1 2">
    <name type="scientific">Knufia peltigerae</name>
    <dbReference type="NCBI Taxonomy" id="1002370"/>
    <lineage>
        <taxon>Eukaryota</taxon>
        <taxon>Fungi</taxon>
        <taxon>Dikarya</taxon>
        <taxon>Ascomycota</taxon>
        <taxon>Pezizomycotina</taxon>
        <taxon>Eurotiomycetes</taxon>
        <taxon>Chaetothyriomycetidae</taxon>
        <taxon>Chaetothyriales</taxon>
        <taxon>Trichomeriaceae</taxon>
        <taxon>Knufia</taxon>
    </lineage>
</organism>
<protein>
    <submittedName>
        <fullName evidence="1">Uncharacterized protein</fullName>
    </submittedName>
</protein>
<gene>
    <name evidence="1" type="ORF">H2204_005240</name>
</gene>
<evidence type="ECO:0000313" key="2">
    <source>
        <dbReference type="Proteomes" id="UP001172681"/>
    </source>
</evidence>
<dbReference type="AlphaFoldDB" id="A0AA38Y628"/>
<name>A0AA38Y628_9EURO</name>
<sequence>MVSVYIEFKQTTGRTQTKTNGYCLYKFKKTRSSAIHIEAEDQPANITVRLQHFDTPNNPGGSYLPLGWQQDGTIYFVLSGVEGQYSSSNPPRDWMQQNLSKLGSRPLHKICMPGTHEAGMGILSRSEALPRDIMAHFAQTQSLKILGQLEMGSRYLDIRPCISSGEFWAGHYDGKLGARGQKISSIIKDINQFTAQCAELIILNLSGGLQFDKGFRQLKQSEWSLLLVELMDLDHRFISTGHEEDNISLLPLSKFIGTGKAAVVVVVEGPEYVNLSGFHNKGFYLPSQLDICDDHSDTDDRAKMVHDQVQKMRNFMRTSDKRLFLVSWTLTHQPPSLTREDSMSGNKLQSLDVLNIWQPNHKSIREQACSVNKRLWKDLLPNTSHVAFPNIVYINFMESREYVALVMAINDKLLMTA</sequence>
<dbReference type="PANTHER" id="PTHR13593">
    <property type="match status" value="1"/>
</dbReference>
<dbReference type="Gene3D" id="3.20.20.190">
    <property type="entry name" value="Phosphatidylinositol (PI) phosphodiesterase"/>
    <property type="match status" value="1"/>
</dbReference>
<keyword evidence="2" id="KW-1185">Reference proteome</keyword>
<dbReference type="SUPFAM" id="SSF51695">
    <property type="entry name" value="PLC-like phosphodiesterases"/>
    <property type="match status" value="1"/>
</dbReference>
<dbReference type="InterPro" id="IPR017946">
    <property type="entry name" value="PLC-like_Pdiesterase_TIM-brl"/>
</dbReference>
<dbReference type="InterPro" id="IPR051057">
    <property type="entry name" value="PI-PLC_domain"/>
</dbReference>
<dbReference type="GO" id="GO:0008081">
    <property type="term" value="F:phosphoric diester hydrolase activity"/>
    <property type="evidence" value="ECO:0007669"/>
    <property type="project" value="InterPro"/>
</dbReference>
<dbReference type="EMBL" id="JAPDRN010000028">
    <property type="protein sequence ID" value="KAJ9636640.1"/>
    <property type="molecule type" value="Genomic_DNA"/>
</dbReference>
<evidence type="ECO:0000313" key="1">
    <source>
        <dbReference type="EMBL" id="KAJ9636640.1"/>
    </source>
</evidence>